<dbReference type="EMBL" id="RAWE01000002">
    <property type="protein sequence ID" value="RKH07695.1"/>
    <property type="molecule type" value="Genomic_DNA"/>
</dbReference>
<dbReference type="AlphaFoldDB" id="A0A3A8KTY2"/>
<name>A0A3A8KTY2_9BACT</name>
<reference evidence="2" key="1">
    <citation type="submission" date="2018-09" db="EMBL/GenBank/DDBJ databases">
        <authorList>
            <person name="Livingstone P.G."/>
            <person name="Whitworth D.E."/>
        </authorList>
    </citation>
    <scope>NUCLEOTIDE SEQUENCE [LARGE SCALE GENOMIC DNA]</scope>
    <source>
        <strain evidence="2">CA043D</strain>
    </source>
</reference>
<proteinExistence type="predicted"/>
<keyword evidence="2" id="KW-1185">Reference proteome</keyword>
<dbReference type="RefSeq" id="WP_120600610.1">
    <property type="nucleotide sequence ID" value="NZ_RAWE01000002.1"/>
</dbReference>
<gene>
    <name evidence="1" type="ORF">D7X32_01070</name>
</gene>
<comment type="caution">
    <text evidence="1">The sequence shown here is derived from an EMBL/GenBank/DDBJ whole genome shotgun (WGS) entry which is preliminary data.</text>
</comment>
<dbReference type="Proteomes" id="UP000268313">
    <property type="component" value="Unassembled WGS sequence"/>
</dbReference>
<evidence type="ECO:0000313" key="1">
    <source>
        <dbReference type="EMBL" id="RKH07695.1"/>
    </source>
</evidence>
<organism evidence="1 2">
    <name type="scientific">Corallococcus carmarthensis</name>
    <dbReference type="NCBI Taxonomy" id="2316728"/>
    <lineage>
        <taxon>Bacteria</taxon>
        <taxon>Pseudomonadati</taxon>
        <taxon>Myxococcota</taxon>
        <taxon>Myxococcia</taxon>
        <taxon>Myxococcales</taxon>
        <taxon>Cystobacterineae</taxon>
        <taxon>Myxococcaceae</taxon>
        <taxon>Corallococcus</taxon>
    </lineage>
</organism>
<accession>A0A3A8KTY2</accession>
<dbReference type="OrthoDB" id="5497727at2"/>
<sequence>MNLTHATTLLSPVRKAPSRARSEGTRLLLFTAALLSAGTTSAQTSEDRGYVGFTFTRGTEIGSQGDKLEGHLQLEVRPLLPSFTLGQTRLVPLLGFGGQWIEMQRRGRLLTAPEGKLGGKFQNFQLGLTLVRPVAPRWLLMAGASGSASTDFTKDFNLGTDASWSAFVMANYFIGGDPRMTLTLGLASQYPFAIVPIFPLVGFAYRKEPYILEVGFPRASMLMKVGNGFEWGFTGAFDLQVFRIQPPGNSPLEGAFFARETSLRFGPTMNVRMGTDNLWLSSSVGVDFMNDYALLDEDRKRISSTFSPSTKPAPYLRMMLSWRPTHPTASNSRPAGNPAP</sequence>
<evidence type="ECO:0000313" key="2">
    <source>
        <dbReference type="Proteomes" id="UP000268313"/>
    </source>
</evidence>
<protein>
    <submittedName>
        <fullName evidence="1">Uncharacterized protein</fullName>
    </submittedName>
</protein>